<protein>
    <submittedName>
        <fullName evidence="1">Uncharacterized protein</fullName>
    </submittedName>
</protein>
<feature type="non-terminal residue" evidence="1">
    <location>
        <position position="1"/>
    </location>
</feature>
<sequence>TLMSKYFPKDHTFPEWIQQPFLADMSDAYNIVEEFIALLVDKDCQAKFCTLLLSDLKNCSESPSRWAAPLYEGSSAQHKVLS</sequence>
<proteinExistence type="predicted"/>
<organism evidence="1 2">
    <name type="scientific">Halocaridina rubra</name>
    <name type="common">Hawaiian red shrimp</name>
    <dbReference type="NCBI Taxonomy" id="373956"/>
    <lineage>
        <taxon>Eukaryota</taxon>
        <taxon>Metazoa</taxon>
        <taxon>Ecdysozoa</taxon>
        <taxon>Arthropoda</taxon>
        <taxon>Crustacea</taxon>
        <taxon>Multicrustacea</taxon>
        <taxon>Malacostraca</taxon>
        <taxon>Eumalacostraca</taxon>
        <taxon>Eucarida</taxon>
        <taxon>Decapoda</taxon>
        <taxon>Pleocyemata</taxon>
        <taxon>Caridea</taxon>
        <taxon>Atyoidea</taxon>
        <taxon>Atyidae</taxon>
        <taxon>Halocaridina</taxon>
    </lineage>
</organism>
<evidence type="ECO:0000313" key="2">
    <source>
        <dbReference type="Proteomes" id="UP001381693"/>
    </source>
</evidence>
<keyword evidence="2" id="KW-1185">Reference proteome</keyword>
<dbReference type="EMBL" id="JAXCGZ010013427">
    <property type="protein sequence ID" value="KAK7072554.1"/>
    <property type="molecule type" value="Genomic_DNA"/>
</dbReference>
<comment type="caution">
    <text evidence="1">The sequence shown here is derived from an EMBL/GenBank/DDBJ whole genome shotgun (WGS) entry which is preliminary data.</text>
</comment>
<accession>A0AAN8X411</accession>
<reference evidence="1 2" key="1">
    <citation type="submission" date="2023-11" db="EMBL/GenBank/DDBJ databases">
        <title>Halocaridina rubra genome assembly.</title>
        <authorList>
            <person name="Smith C."/>
        </authorList>
    </citation>
    <scope>NUCLEOTIDE SEQUENCE [LARGE SCALE GENOMIC DNA]</scope>
    <source>
        <strain evidence="1">EP-1</strain>
        <tissue evidence="1">Whole</tissue>
    </source>
</reference>
<name>A0AAN8X411_HALRR</name>
<evidence type="ECO:0000313" key="1">
    <source>
        <dbReference type="EMBL" id="KAK7072554.1"/>
    </source>
</evidence>
<gene>
    <name evidence="1" type="ORF">SK128_004338</name>
</gene>
<dbReference type="Proteomes" id="UP001381693">
    <property type="component" value="Unassembled WGS sequence"/>
</dbReference>
<dbReference type="AlphaFoldDB" id="A0AAN8X411"/>